<gene>
    <name evidence="3" type="ORF">LOC62_05G007298</name>
</gene>
<dbReference type="InterPro" id="IPR001810">
    <property type="entry name" value="F-box_dom"/>
</dbReference>
<sequence>MRKSTRLQRLDQTSRPESSGPVYAATPIATVTLGALDALPAELLMFLISLLDTQSLARLLQLNSAFYALAIDTVYTHIRVFGACRPPPAIPLQGRNVHLAKLVRRVDVHAHGVSECAIPPTCPSYAAFVKEFGFLGPLPHMHTLRIYIDAPDIRRRGENARVHIGHEELPCSILANLRPRKLILRGPTLFASWPRLLADPEFRMHGELIERVEQLVVVLEEDSKHGHVMINTALLLEVGQCMTQATFVFLPLRRGKRILQSWSPKRFVFNLVRGLIDHVLQSDPDHRLRLTFVNVSVVGRRPASGGATNAEDDDDESGEEANNPDGGDGDDDDEPSLNATRQRTFERLIRGQVESSNAQRGSLAYDVTRRHEMIRFITMDEYLAEPGILDVLDADELSEWL</sequence>
<feature type="region of interest" description="Disordered" evidence="1">
    <location>
        <begin position="303"/>
        <end position="337"/>
    </location>
</feature>
<feature type="region of interest" description="Disordered" evidence="1">
    <location>
        <begin position="1"/>
        <end position="21"/>
    </location>
</feature>
<keyword evidence="4" id="KW-1185">Reference proteome</keyword>
<feature type="domain" description="F-box" evidence="2">
    <location>
        <begin position="33"/>
        <end position="78"/>
    </location>
</feature>
<dbReference type="Proteomes" id="UP000827549">
    <property type="component" value="Chromosome 5"/>
</dbReference>
<dbReference type="InterPro" id="IPR036047">
    <property type="entry name" value="F-box-like_dom_sf"/>
</dbReference>
<protein>
    <recommendedName>
        <fullName evidence="2">F-box domain-containing protein</fullName>
    </recommendedName>
</protein>
<dbReference type="AlphaFoldDB" id="A0AAF1BMU4"/>
<reference evidence="3" key="1">
    <citation type="submission" date="2023-10" db="EMBL/GenBank/DDBJ databases">
        <authorList>
            <person name="Noh H."/>
        </authorList>
    </citation>
    <scope>NUCLEOTIDE SEQUENCE</scope>
    <source>
        <strain evidence="3">DUCC4014</strain>
    </source>
</reference>
<organism evidence="3 4">
    <name type="scientific">Vanrija pseudolonga</name>
    <dbReference type="NCBI Taxonomy" id="143232"/>
    <lineage>
        <taxon>Eukaryota</taxon>
        <taxon>Fungi</taxon>
        <taxon>Dikarya</taxon>
        <taxon>Basidiomycota</taxon>
        <taxon>Agaricomycotina</taxon>
        <taxon>Tremellomycetes</taxon>
        <taxon>Trichosporonales</taxon>
        <taxon>Trichosporonaceae</taxon>
        <taxon>Vanrija</taxon>
    </lineage>
</organism>
<name>A0AAF1BMU4_9TREE</name>
<dbReference type="EMBL" id="CP086718">
    <property type="protein sequence ID" value="WOO83775.1"/>
    <property type="molecule type" value="Genomic_DNA"/>
</dbReference>
<dbReference type="PROSITE" id="PS50181">
    <property type="entry name" value="FBOX"/>
    <property type="match status" value="1"/>
</dbReference>
<evidence type="ECO:0000313" key="4">
    <source>
        <dbReference type="Proteomes" id="UP000827549"/>
    </source>
</evidence>
<dbReference type="RefSeq" id="XP_062629801.1">
    <property type="nucleotide sequence ID" value="XM_062773817.1"/>
</dbReference>
<accession>A0AAF1BMU4</accession>
<evidence type="ECO:0000313" key="3">
    <source>
        <dbReference type="EMBL" id="WOO83775.1"/>
    </source>
</evidence>
<evidence type="ECO:0000256" key="1">
    <source>
        <dbReference type="SAM" id="MobiDB-lite"/>
    </source>
</evidence>
<proteinExistence type="predicted"/>
<dbReference type="SUPFAM" id="SSF81383">
    <property type="entry name" value="F-box domain"/>
    <property type="match status" value="1"/>
</dbReference>
<evidence type="ECO:0000259" key="2">
    <source>
        <dbReference type="PROSITE" id="PS50181"/>
    </source>
</evidence>
<dbReference type="GeneID" id="87810471"/>
<feature type="compositionally biased region" description="Acidic residues" evidence="1">
    <location>
        <begin position="310"/>
        <end position="319"/>
    </location>
</feature>